<dbReference type="SUPFAM" id="SSF64182">
    <property type="entry name" value="DHH phosphoesterases"/>
    <property type="match status" value="1"/>
</dbReference>
<dbReference type="PANTHER" id="PTHR47618">
    <property type="entry name" value="BIFUNCTIONAL OLIGORIBONUCLEASE AND PAP PHOSPHATASE NRNA"/>
    <property type="match status" value="1"/>
</dbReference>
<dbReference type="InterPro" id="IPR051319">
    <property type="entry name" value="Oligoribo/pAp-PDE_c-di-AMP_PDE"/>
</dbReference>
<dbReference type="InterPro" id="IPR003156">
    <property type="entry name" value="DHHA1_dom"/>
</dbReference>
<evidence type="ECO:0000313" key="3">
    <source>
        <dbReference type="EMBL" id="MFD1599790.1"/>
    </source>
</evidence>
<feature type="domain" description="DDH" evidence="1">
    <location>
        <begin position="152"/>
        <end position="294"/>
    </location>
</feature>
<dbReference type="AlphaFoldDB" id="A0ABD6CRR1"/>
<accession>A0ABD6CRR1</accession>
<dbReference type="InterPro" id="IPR038763">
    <property type="entry name" value="DHH_sf"/>
</dbReference>
<dbReference type="Pfam" id="PF01368">
    <property type="entry name" value="DHH"/>
    <property type="match status" value="1"/>
</dbReference>
<protein>
    <submittedName>
        <fullName evidence="3">DHHA1 domain-containing protein</fullName>
    </submittedName>
</protein>
<name>A0ABD6CRR1_9EURY</name>
<reference evidence="3 4" key="1">
    <citation type="journal article" date="2019" name="Int. J. Syst. Evol. Microbiol.">
        <title>The Global Catalogue of Microorganisms (GCM) 10K type strain sequencing project: providing services to taxonomists for standard genome sequencing and annotation.</title>
        <authorList>
            <consortium name="The Broad Institute Genomics Platform"/>
            <consortium name="The Broad Institute Genome Sequencing Center for Infectious Disease"/>
            <person name="Wu L."/>
            <person name="Ma J."/>
        </authorList>
    </citation>
    <scope>NUCLEOTIDE SEQUENCE [LARGE SCALE GENOMIC DNA]</scope>
    <source>
        <strain evidence="3 4">CGMCC 1.12121</strain>
    </source>
</reference>
<dbReference type="RefSeq" id="WP_256422318.1">
    <property type="nucleotide sequence ID" value="NZ_JANHDI010000012.1"/>
</dbReference>
<proteinExistence type="predicted"/>
<dbReference type="Proteomes" id="UP001597085">
    <property type="component" value="Unassembled WGS sequence"/>
</dbReference>
<dbReference type="Pfam" id="PF02272">
    <property type="entry name" value="DHHA1"/>
    <property type="match status" value="1"/>
</dbReference>
<sequence length="491" mass="52420">MQRRLVLGCGSVARETVERISEWPGELTVIGECDDDDFRTGVGGVTIERGPPDDPTAYPPSADLVFVAADDAETNVDAAARARAQYPDANLIVYLGVGATEETRATVERLANRVVDAERVLGGRIRDLTIGLGANRLQRLFTALRRIDGRLAVVMHDNPDPDAIASALALSQLAAAVGVSADPCYFGDISHQENRALVNLLDLDLIELDAETDLDAYDGIALVDHSRPGVNDGLPEDTQIDIVVDHHPPRAPVEAHFVDLRRDVGATSTLLAEYLRRASIEPEESLATALLFGIRIDTNDFTREVSATDFEAAAWLLTHADLSALDRVESPSMTSAVLETLARAIRDRDVRGDALASNVGPISDRDSLAQAADRLLNMEGIRIAIVYGFKDGTVYVSGRARGTDVDLGESLRDALGAIGSAGGHADMAGAQVPLGILGDTGEESAAELSAIVTDVIAGRIFETLEDATTLLDVGSEGPDWVFESPFDSFEE</sequence>
<comment type="caution">
    <text evidence="3">The sequence shown here is derived from an EMBL/GenBank/DDBJ whole genome shotgun (WGS) entry which is preliminary data.</text>
</comment>
<dbReference type="Gene3D" id="3.10.310.30">
    <property type="match status" value="1"/>
</dbReference>
<dbReference type="PANTHER" id="PTHR47618:SF1">
    <property type="entry name" value="BIFUNCTIONAL OLIGORIBONUCLEASE AND PAP PHOSPHATASE NRNA"/>
    <property type="match status" value="1"/>
</dbReference>
<feature type="domain" description="DHHA1" evidence="2">
    <location>
        <begin position="357"/>
        <end position="456"/>
    </location>
</feature>
<evidence type="ECO:0000259" key="1">
    <source>
        <dbReference type="Pfam" id="PF01368"/>
    </source>
</evidence>
<dbReference type="Gene3D" id="3.90.1640.10">
    <property type="entry name" value="inorganic pyrophosphatase (n-terminal core)"/>
    <property type="match status" value="1"/>
</dbReference>
<keyword evidence="4" id="KW-1185">Reference proteome</keyword>
<gene>
    <name evidence="3" type="ORF">ACFSBX_12580</name>
</gene>
<evidence type="ECO:0000313" key="4">
    <source>
        <dbReference type="Proteomes" id="UP001597085"/>
    </source>
</evidence>
<organism evidence="3 4">
    <name type="scientific">Halobellus rarus</name>
    <dbReference type="NCBI Taxonomy" id="1126237"/>
    <lineage>
        <taxon>Archaea</taxon>
        <taxon>Methanobacteriati</taxon>
        <taxon>Methanobacteriota</taxon>
        <taxon>Stenosarchaea group</taxon>
        <taxon>Halobacteria</taxon>
        <taxon>Halobacteriales</taxon>
        <taxon>Haloferacaceae</taxon>
        <taxon>Halobellus</taxon>
    </lineage>
</organism>
<dbReference type="InterPro" id="IPR001667">
    <property type="entry name" value="DDH_dom"/>
</dbReference>
<dbReference type="EMBL" id="JBHUDK010000011">
    <property type="protein sequence ID" value="MFD1599790.1"/>
    <property type="molecule type" value="Genomic_DNA"/>
</dbReference>
<evidence type="ECO:0000259" key="2">
    <source>
        <dbReference type="Pfam" id="PF02272"/>
    </source>
</evidence>